<keyword evidence="8" id="KW-1185">Reference proteome</keyword>
<comment type="similarity">
    <text evidence="1">Belongs to the short-chain dehydrogenases/reductases (SDR) family.</text>
</comment>
<dbReference type="FunFam" id="3.40.50.720:FF:000084">
    <property type="entry name" value="Short-chain dehydrogenase reductase"/>
    <property type="match status" value="1"/>
</dbReference>
<dbReference type="EMBL" id="CP026100">
    <property type="protein sequence ID" value="AYV47125.1"/>
    <property type="molecule type" value="Genomic_DNA"/>
</dbReference>
<dbReference type="PRINTS" id="PR00081">
    <property type="entry name" value="GDHRDH"/>
</dbReference>
<dbReference type="InterPro" id="IPR036291">
    <property type="entry name" value="NAD(P)-bd_dom_sf"/>
</dbReference>
<dbReference type="Proteomes" id="UP000234483">
    <property type="component" value="Unassembled WGS sequence"/>
</dbReference>
<evidence type="ECO:0000313" key="8">
    <source>
        <dbReference type="Proteomes" id="UP000281192"/>
    </source>
</evidence>
<dbReference type="SUPFAM" id="SSF51735">
    <property type="entry name" value="NAD(P)-binding Rossmann-fold domains"/>
    <property type="match status" value="1"/>
</dbReference>
<dbReference type="EC" id="1.1.1.175" evidence="3"/>
<dbReference type="OrthoDB" id="5457012at2"/>
<dbReference type="Proteomes" id="UP000281192">
    <property type="component" value="Chromosome"/>
</dbReference>
<dbReference type="EMBL" id="PJRQ01000003">
    <property type="protein sequence ID" value="PLR21101.1"/>
    <property type="molecule type" value="Genomic_DNA"/>
</dbReference>
<accession>A0A2N5D501</accession>
<gene>
    <name evidence="5" type="ORF">C1707_13120</name>
    <name evidence="6" type="ORF">CFHF_01210</name>
</gene>
<dbReference type="NCBIfam" id="NF005559">
    <property type="entry name" value="PRK07231.1"/>
    <property type="match status" value="1"/>
</dbReference>
<evidence type="ECO:0000256" key="4">
    <source>
        <dbReference type="ARBA" id="ARBA00069939"/>
    </source>
</evidence>
<dbReference type="AlphaFoldDB" id="A0A2N5D501"/>
<dbReference type="Pfam" id="PF13561">
    <property type="entry name" value="adh_short_C2"/>
    <property type="match status" value="1"/>
</dbReference>
<evidence type="ECO:0000256" key="2">
    <source>
        <dbReference type="ARBA" id="ARBA00023002"/>
    </source>
</evidence>
<organism evidence="6 7">
    <name type="scientific">Caulobacter flavus</name>
    <dbReference type="NCBI Taxonomy" id="1679497"/>
    <lineage>
        <taxon>Bacteria</taxon>
        <taxon>Pseudomonadati</taxon>
        <taxon>Pseudomonadota</taxon>
        <taxon>Alphaproteobacteria</taxon>
        <taxon>Caulobacterales</taxon>
        <taxon>Caulobacteraceae</taxon>
        <taxon>Caulobacter</taxon>
    </lineage>
</organism>
<name>A0A2N5D501_9CAUL</name>
<reference evidence="5 8" key="2">
    <citation type="submission" date="2018-01" db="EMBL/GenBank/DDBJ databases">
        <title>Complete genome sequence of Caulobacter flavus RHGG3.</title>
        <authorList>
            <person name="Yang E."/>
        </authorList>
    </citation>
    <scope>NUCLEOTIDE SEQUENCE [LARGE SCALE GENOMIC DNA]</scope>
    <source>
        <strain evidence="5 8">RHGG3</strain>
    </source>
</reference>
<dbReference type="CDD" id="cd05233">
    <property type="entry name" value="SDR_c"/>
    <property type="match status" value="1"/>
</dbReference>
<keyword evidence="2" id="KW-0560">Oxidoreductase</keyword>
<proteinExistence type="inferred from homology"/>
<dbReference type="InterPro" id="IPR002347">
    <property type="entry name" value="SDR_fam"/>
</dbReference>
<dbReference type="PROSITE" id="PS00061">
    <property type="entry name" value="ADH_SHORT"/>
    <property type="match status" value="1"/>
</dbReference>
<evidence type="ECO:0000313" key="6">
    <source>
        <dbReference type="EMBL" id="PLR21101.1"/>
    </source>
</evidence>
<dbReference type="GO" id="GO:0047838">
    <property type="term" value="F:D-xylose 1-dehydrogenase (NAD+) activity"/>
    <property type="evidence" value="ECO:0007669"/>
    <property type="project" value="UniProtKB-EC"/>
</dbReference>
<dbReference type="RefSeq" id="WP_101711211.1">
    <property type="nucleotide sequence ID" value="NZ_CP026100.1"/>
</dbReference>
<reference evidence="6 7" key="1">
    <citation type="submission" date="2017-12" db="EMBL/GenBank/DDBJ databases">
        <title>The genome sequence of Caulobacter flavus CGMCC1 15093.</title>
        <authorList>
            <person name="Gao J."/>
            <person name="Mao X."/>
            <person name="Sun J."/>
        </authorList>
    </citation>
    <scope>NUCLEOTIDE SEQUENCE [LARGE SCALE GENOMIC DNA]</scope>
    <source>
        <strain evidence="6 7">CGMCC1 15093</strain>
    </source>
</reference>
<evidence type="ECO:0000313" key="7">
    <source>
        <dbReference type="Proteomes" id="UP000234483"/>
    </source>
</evidence>
<dbReference type="Gene3D" id="3.40.50.720">
    <property type="entry name" value="NAD(P)-binding Rossmann-like Domain"/>
    <property type="match status" value="1"/>
</dbReference>
<dbReference type="PANTHER" id="PTHR24321">
    <property type="entry name" value="DEHYDROGENASES, SHORT CHAIN"/>
    <property type="match status" value="1"/>
</dbReference>
<sequence>MSTEFANKVALVTGGASGIGEAVVRELAAGGAKVVIADFNLEAAEALAKEVGSASAFKVDVADAAQVEAMVAFAVDTYGALHLAVNNAGIGGPNLPTADYPLDQWKRVVDVDMNSVLYSMKYEIPAMLAAGGGSIVNMASILGTHGWAGSSAYVSSKHAVVGMTKTAAIEYAPRGVRINAVGPGFIETPLIHSEMTDEARAGLIGLHPAGRLGRPEEVSALTCFLLSDRASFITGSYHLVDGGFSAR</sequence>
<evidence type="ECO:0000256" key="3">
    <source>
        <dbReference type="ARBA" id="ARBA00066641"/>
    </source>
</evidence>
<protein>
    <recommendedName>
        <fullName evidence="4">D-xylose 1-dehydrogenase</fullName>
        <ecNumber evidence="3">1.1.1.175</ecNumber>
    </recommendedName>
</protein>
<dbReference type="KEGG" id="cfh:C1707_13120"/>
<dbReference type="InterPro" id="IPR020904">
    <property type="entry name" value="Sc_DH/Rdtase_CS"/>
</dbReference>
<dbReference type="PANTHER" id="PTHR24321:SF8">
    <property type="entry name" value="ESTRADIOL 17-BETA-DEHYDROGENASE 8-RELATED"/>
    <property type="match status" value="1"/>
</dbReference>
<dbReference type="PRINTS" id="PR00080">
    <property type="entry name" value="SDRFAMILY"/>
</dbReference>
<evidence type="ECO:0000256" key="1">
    <source>
        <dbReference type="ARBA" id="ARBA00006484"/>
    </source>
</evidence>
<evidence type="ECO:0000313" key="5">
    <source>
        <dbReference type="EMBL" id="AYV47125.1"/>
    </source>
</evidence>